<gene>
    <name evidence="2" type="ORF">V865_006845</name>
</gene>
<sequence length="316" mass="35077">MRISTPDRILPLTPPATGKKAFHHSNTPSSPLSPTPNAIKPNAKAEDADDWRELPLILYHDSRQLSNGHDTRNAGSESSSAQLMRQEHGKHKEEALFFEKSVTPYSDDTLVFDDSETDDEVVFVGDALSVASSSRNNEKKSSMLKPNHSSNSRHEVLPHHQEVALSNHSFLKRTYMEVEDEEEVLFVGRSFKIPRLEVAEQSGVIYREDTPLQTMSHTNDSSCSECGCSCGGNSGISKGKGSGSTTLSAKIRGNITALLLNQDQSLYDQLRSDSRVRDWKDIAEMVGAKREDFDRVRHAARWLQQHLPGLVAKGLP</sequence>
<evidence type="ECO:0000313" key="3">
    <source>
        <dbReference type="Proteomes" id="UP001358614"/>
    </source>
</evidence>
<feature type="region of interest" description="Disordered" evidence="1">
    <location>
        <begin position="1"/>
        <end position="50"/>
    </location>
</feature>
<name>A0AAX4KQP9_9TREE</name>
<feature type="compositionally biased region" description="Low complexity" evidence="1">
    <location>
        <begin position="25"/>
        <end position="37"/>
    </location>
</feature>
<dbReference type="EMBL" id="CP144090">
    <property type="protein sequence ID" value="WWD08732.1"/>
    <property type="molecule type" value="Genomic_DNA"/>
</dbReference>
<dbReference type="AlphaFoldDB" id="A0AAX4KQP9"/>
<dbReference type="Proteomes" id="UP001358614">
    <property type="component" value="Chromosome 2"/>
</dbReference>
<feature type="compositionally biased region" description="Polar residues" evidence="1">
    <location>
        <begin position="64"/>
        <end position="83"/>
    </location>
</feature>
<reference evidence="2 3" key="1">
    <citation type="submission" date="2024-01" db="EMBL/GenBank/DDBJ databases">
        <title>Comparative genomics of Cryptococcus and Kwoniella reveals pathogenesis evolution and contrasting modes of karyotype evolution via chromosome fusion or intercentromeric recombination.</title>
        <authorList>
            <person name="Coelho M.A."/>
            <person name="David-Palma M."/>
            <person name="Shea T."/>
            <person name="Bowers K."/>
            <person name="McGinley-Smith S."/>
            <person name="Mohammad A.W."/>
            <person name="Gnirke A."/>
            <person name="Yurkov A.M."/>
            <person name="Nowrousian M."/>
            <person name="Sun S."/>
            <person name="Cuomo C.A."/>
            <person name="Heitman J."/>
        </authorList>
    </citation>
    <scope>NUCLEOTIDE SEQUENCE [LARGE SCALE GENOMIC DNA]</scope>
    <source>
        <strain evidence="2 3">PYCC6329</strain>
    </source>
</reference>
<accession>A0AAX4KQP9</accession>
<protein>
    <recommendedName>
        <fullName evidence="4">Myb-like domain-containing protein</fullName>
    </recommendedName>
</protein>
<proteinExistence type="predicted"/>
<organism evidence="2 3">
    <name type="scientific">Kwoniella europaea PYCC6329</name>
    <dbReference type="NCBI Taxonomy" id="1423913"/>
    <lineage>
        <taxon>Eukaryota</taxon>
        <taxon>Fungi</taxon>
        <taxon>Dikarya</taxon>
        <taxon>Basidiomycota</taxon>
        <taxon>Agaricomycotina</taxon>
        <taxon>Tremellomycetes</taxon>
        <taxon>Tremellales</taxon>
        <taxon>Cryptococcaceae</taxon>
        <taxon>Kwoniella</taxon>
    </lineage>
</organism>
<feature type="region of interest" description="Disordered" evidence="1">
    <location>
        <begin position="133"/>
        <end position="155"/>
    </location>
</feature>
<dbReference type="KEGG" id="ker:91105646"/>
<feature type="region of interest" description="Disordered" evidence="1">
    <location>
        <begin position="62"/>
        <end position="89"/>
    </location>
</feature>
<evidence type="ECO:0000313" key="2">
    <source>
        <dbReference type="EMBL" id="WWD08732.1"/>
    </source>
</evidence>
<dbReference type="GeneID" id="91105646"/>
<keyword evidence="3" id="KW-1185">Reference proteome</keyword>
<evidence type="ECO:0008006" key="4">
    <source>
        <dbReference type="Google" id="ProtNLM"/>
    </source>
</evidence>
<evidence type="ECO:0000256" key="1">
    <source>
        <dbReference type="SAM" id="MobiDB-lite"/>
    </source>
</evidence>
<dbReference type="RefSeq" id="XP_066086699.1">
    <property type="nucleotide sequence ID" value="XM_066230602.1"/>
</dbReference>